<feature type="transmembrane region" description="Helical" evidence="1">
    <location>
        <begin position="21"/>
        <end position="41"/>
    </location>
</feature>
<evidence type="ECO:0000259" key="2">
    <source>
        <dbReference type="Pfam" id="PF07786"/>
    </source>
</evidence>
<feature type="transmembrane region" description="Helical" evidence="1">
    <location>
        <begin position="61"/>
        <end position="83"/>
    </location>
</feature>
<sequence>MPEVTDDNASLEVQRVDAIDALRGSAVLVWGVAVALTPVLYSLPESGWRLAVVDQLSPSIWHGMTLYDFMLPAFLVAAGAGVVFDLERRRLNEASNTALVKRIVIRAAALFVIGLICEWLRVVSLAEMRWTGIFQRIAVCYLVAGLFGVFSGWRTHAVVAAVILLEYGLVFELVDVPGYGVGDFSVEGNVAAYTDRLWLPGRLYFSTWDPQGLISTLPAIAVTLFGMLLGRYLLHSRNAERDDSLALMLIGLVALNTGLYAGELMPVNAYINTPTFAVAACGASLSVVGLAGLLAKWGGTFVVAPLCAMGRNALLLMICLALIPTLGGNSMWLMLIAAVLAAMWLAQRRWFLTLSRVVPG</sequence>
<dbReference type="Proteomes" id="UP000319383">
    <property type="component" value="Chromosome"/>
</dbReference>
<dbReference type="PANTHER" id="PTHR31061:SF5">
    <property type="entry name" value="HEPARAN-ALPHA-GLUCOSAMINIDE N-ACETYLTRANSFERASE CATALYTIC DOMAIN-CONTAINING PROTEIN"/>
    <property type="match status" value="1"/>
</dbReference>
<dbReference type="AlphaFoldDB" id="A0A517ZW37"/>
<keyword evidence="1" id="KW-1133">Transmembrane helix</keyword>
<gene>
    <name evidence="3" type="ORF">Mal52_52190</name>
</gene>
<feature type="transmembrane region" description="Helical" evidence="1">
    <location>
        <begin position="212"/>
        <end position="233"/>
    </location>
</feature>
<feature type="transmembrane region" description="Helical" evidence="1">
    <location>
        <begin position="133"/>
        <end position="150"/>
    </location>
</feature>
<organism evidence="3 4">
    <name type="scientific">Symmachiella dynata</name>
    <dbReference type="NCBI Taxonomy" id="2527995"/>
    <lineage>
        <taxon>Bacteria</taxon>
        <taxon>Pseudomonadati</taxon>
        <taxon>Planctomycetota</taxon>
        <taxon>Planctomycetia</taxon>
        <taxon>Planctomycetales</taxon>
        <taxon>Planctomycetaceae</taxon>
        <taxon>Symmachiella</taxon>
    </lineage>
</organism>
<keyword evidence="4" id="KW-1185">Reference proteome</keyword>
<dbReference type="KEGG" id="sdyn:Mal52_52190"/>
<accession>A0A517ZW37</accession>
<keyword evidence="1" id="KW-0472">Membrane</keyword>
<evidence type="ECO:0000313" key="3">
    <source>
        <dbReference type="EMBL" id="QDU46697.1"/>
    </source>
</evidence>
<dbReference type="EMBL" id="CP036276">
    <property type="protein sequence ID" value="QDU46697.1"/>
    <property type="molecule type" value="Genomic_DNA"/>
</dbReference>
<dbReference type="Pfam" id="PF07786">
    <property type="entry name" value="HGSNAT_cat"/>
    <property type="match status" value="1"/>
</dbReference>
<dbReference type="RefSeq" id="WP_145379187.1">
    <property type="nucleotide sequence ID" value="NZ_CP036276.1"/>
</dbReference>
<dbReference type="InterPro" id="IPR012429">
    <property type="entry name" value="HGSNAT_cat"/>
</dbReference>
<evidence type="ECO:0000256" key="1">
    <source>
        <dbReference type="SAM" id="Phobius"/>
    </source>
</evidence>
<feature type="transmembrane region" description="Helical" evidence="1">
    <location>
        <begin position="274"/>
        <end position="294"/>
    </location>
</feature>
<proteinExistence type="predicted"/>
<name>A0A517ZW37_9PLAN</name>
<protein>
    <recommendedName>
        <fullName evidence="2">Heparan-alpha-glucosaminide N-acetyltransferase catalytic domain-containing protein</fullName>
    </recommendedName>
</protein>
<reference evidence="3 4" key="1">
    <citation type="submission" date="2019-02" db="EMBL/GenBank/DDBJ databases">
        <title>Deep-cultivation of Planctomycetes and their phenomic and genomic characterization uncovers novel biology.</title>
        <authorList>
            <person name="Wiegand S."/>
            <person name="Jogler M."/>
            <person name="Boedeker C."/>
            <person name="Pinto D."/>
            <person name="Vollmers J."/>
            <person name="Rivas-Marin E."/>
            <person name="Kohn T."/>
            <person name="Peeters S.H."/>
            <person name="Heuer A."/>
            <person name="Rast P."/>
            <person name="Oberbeckmann S."/>
            <person name="Bunk B."/>
            <person name="Jeske O."/>
            <person name="Meyerdierks A."/>
            <person name="Storesund J.E."/>
            <person name="Kallscheuer N."/>
            <person name="Luecker S."/>
            <person name="Lage O.M."/>
            <person name="Pohl T."/>
            <person name="Merkel B.J."/>
            <person name="Hornburger P."/>
            <person name="Mueller R.-W."/>
            <person name="Bruemmer F."/>
            <person name="Labrenz M."/>
            <person name="Spormann A.M."/>
            <person name="Op den Camp H."/>
            <person name="Overmann J."/>
            <person name="Amann R."/>
            <person name="Jetten M.S.M."/>
            <person name="Mascher T."/>
            <person name="Medema M.H."/>
            <person name="Devos D.P."/>
            <person name="Kaster A.-K."/>
            <person name="Ovreas L."/>
            <person name="Rohde M."/>
            <person name="Galperin M.Y."/>
            <person name="Jogler C."/>
        </authorList>
    </citation>
    <scope>NUCLEOTIDE SEQUENCE [LARGE SCALE GENOMIC DNA]</scope>
    <source>
        <strain evidence="3 4">Mal52</strain>
    </source>
</reference>
<feature type="transmembrane region" description="Helical" evidence="1">
    <location>
        <begin position="157"/>
        <end position="174"/>
    </location>
</feature>
<evidence type="ECO:0000313" key="4">
    <source>
        <dbReference type="Proteomes" id="UP000319383"/>
    </source>
</evidence>
<keyword evidence="1" id="KW-0812">Transmembrane</keyword>
<feature type="transmembrane region" description="Helical" evidence="1">
    <location>
        <begin position="103"/>
        <end position="121"/>
    </location>
</feature>
<feature type="transmembrane region" description="Helical" evidence="1">
    <location>
        <begin position="329"/>
        <end position="346"/>
    </location>
</feature>
<feature type="domain" description="Heparan-alpha-glucosaminide N-acetyltransferase catalytic" evidence="2">
    <location>
        <begin position="15"/>
        <end position="238"/>
    </location>
</feature>
<dbReference type="PANTHER" id="PTHR31061">
    <property type="entry name" value="LD22376P"/>
    <property type="match status" value="1"/>
</dbReference>
<feature type="transmembrane region" description="Helical" evidence="1">
    <location>
        <begin position="245"/>
        <end position="262"/>
    </location>
</feature>
<feature type="transmembrane region" description="Helical" evidence="1">
    <location>
        <begin position="301"/>
        <end position="323"/>
    </location>
</feature>